<dbReference type="EMBL" id="JARVKF010000257">
    <property type="protein sequence ID" value="KAK9420209.1"/>
    <property type="molecule type" value="Genomic_DNA"/>
</dbReference>
<evidence type="ECO:0000313" key="2">
    <source>
        <dbReference type="Proteomes" id="UP001408356"/>
    </source>
</evidence>
<accession>A0ABR2V0V7</accession>
<comment type="caution">
    <text evidence="1">The sequence shown here is derived from an EMBL/GenBank/DDBJ whole genome shotgun (WGS) entry which is preliminary data.</text>
</comment>
<evidence type="ECO:0000313" key="1">
    <source>
        <dbReference type="EMBL" id="KAK9420209.1"/>
    </source>
</evidence>
<name>A0ABR2V0V7_9PEZI</name>
<dbReference type="Proteomes" id="UP001408356">
    <property type="component" value="Unassembled WGS sequence"/>
</dbReference>
<proteinExistence type="predicted"/>
<protein>
    <submittedName>
        <fullName evidence="1">Uncharacterized protein</fullName>
    </submittedName>
</protein>
<reference evidence="1 2" key="1">
    <citation type="journal article" date="2024" name="J. Plant Pathol.">
        <title>Sequence and assembly of the genome of Seiridium unicorne, isolate CBS 538.82, causal agent of cypress canker disease.</title>
        <authorList>
            <person name="Scali E."/>
            <person name="Rocca G.D."/>
            <person name="Danti R."/>
            <person name="Garbelotto M."/>
            <person name="Barberini S."/>
            <person name="Baroncelli R."/>
            <person name="Emiliani G."/>
        </authorList>
    </citation>
    <scope>NUCLEOTIDE SEQUENCE [LARGE SCALE GENOMIC DNA]</scope>
    <source>
        <strain evidence="1 2">BM-138-508</strain>
    </source>
</reference>
<gene>
    <name evidence="1" type="ORF">SUNI508_06737</name>
</gene>
<keyword evidence="2" id="KW-1185">Reference proteome</keyword>
<sequence>MHIASPGQPPTIDHLFVPRLRGLRQQEVAHGCCGQDGRCRVHDSAIVFKARALLIQRPLGSSRWTADLLRQHTRYPYPTRGPGMSAYLAEPGILDSQGW</sequence>
<organism evidence="1 2">
    <name type="scientific">Seiridium unicorne</name>
    <dbReference type="NCBI Taxonomy" id="138068"/>
    <lineage>
        <taxon>Eukaryota</taxon>
        <taxon>Fungi</taxon>
        <taxon>Dikarya</taxon>
        <taxon>Ascomycota</taxon>
        <taxon>Pezizomycotina</taxon>
        <taxon>Sordariomycetes</taxon>
        <taxon>Xylariomycetidae</taxon>
        <taxon>Amphisphaeriales</taxon>
        <taxon>Sporocadaceae</taxon>
        <taxon>Seiridium</taxon>
    </lineage>
</organism>